<name>A0A371GT68_MUCPR</name>
<dbReference type="InterPro" id="IPR016024">
    <property type="entry name" value="ARM-type_fold"/>
</dbReference>
<dbReference type="Gene3D" id="1.25.10.10">
    <property type="entry name" value="Leucine-rich Repeat Variant"/>
    <property type="match status" value="1"/>
</dbReference>
<dbReference type="Proteomes" id="UP000257109">
    <property type="component" value="Unassembled WGS sequence"/>
</dbReference>
<dbReference type="OrthoDB" id="2192888at2759"/>
<feature type="region of interest" description="Disordered" evidence="2">
    <location>
        <begin position="991"/>
        <end position="1130"/>
    </location>
</feature>
<dbReference type="EMBL" id="QJKJ01004535">
    <property type="protein sequence ID" value="RDX93748.1"/>
    <property type="molecule type" value="Genomic_DNA"/>
</dbReference>
<comment type="similarity">
    <text evidence="1">Belongs to the RRP12 family.</text>
</comment>
<evidence type="ECO:0000256" key="2">
    <source>
        <dbReference type="SAM" id="MobiDB-lite"/>
    </source>
</evidence>
<sequence>MEEEHTESFKDGSDLCQQLMDRYANSAAPQHRHLLATAAALRSNLAAESLPLTPSAYFAGAISTLDAAEALDPVALSALVSFMAIALPLVPPGGIAALTSRKAAEIIVAVLAREGEGLGAACVRAMVKCLGVLIGFCDLEDWDGVKLSFETLLKFSICKRPKVRRCAQESVEKVFKSFRSSTATKEASKMVLSELKSCSALATKLNALKTVDECKKDKVLKHEQLEVLHVLNLINLIAPYLSGKVIPKFLSEVHGLFGSQFSELTRHVLKTIEAIFEALITQNVVLETEDIVVSLASFVSLGDKNPLDTVIFAAKLLRVAMELLYNGQSSLWMKNLPPVCRSVMGLLTFEGSTASQVSSILNDVLKHHVGPLSLLVGTDQTLHDSSQESMEVYAIKSTCAVFENALSATDEIPNEHVLSVISVLFLELGEFSSVFMRNIVLKLAELMTQISGGKVHNEYLQKCIGSAVYAMGIERFLTHVPISLDEYSYTYSNIWLVPILKRYITGASLAYYMEHIMPLAKSLKKASKKVKKSGISQDLLACAHELWGLLPSFCRHATDTYQNFTRLSDVLITFLKKDPSMHQSVSTALQILVNENKAAHNPKKNVEDCHAEHGFLSEFGVQPTYSKKAATKNIKSLASCSNQLLYVLSDLFISSLPEMRFCLKGAIGCLASVTDSSVTKEIFVSLLERFHSVDCEGEGEILTSSTEAVDSDQSDLKGYSQRCMILEIASCLVEGAKDDLIEIIYSLTKHSFQATDESVHQEAYNTLSKILEEHPCFSSARYIELIDLLHGLKPPTAIASLRSRYACFHLLMVSLEEEENSKAFLILNEIIVALKDGKDEARKEAYDLLFNISSSLKDSSFVGSIELYHKLVSMIMGYLSGSSPHIKSGAVSALSVLLYKDTSLPLSVSDLVPSLLSLLQTKDVEIIKAVLGFVKVMVSSLQARELQNILSDVTVIFEILLRKCGSAAVKLVTPEKYKGFLKTVLENRHGKSSEAVTNDTENMPEDSSAKRPKSRNFESSDTQEKNSLKNKKRKWDKKFETDMPSRKEPLKSTSNDGLRLLKRSRHFNDRNSNVERPEGSKQGNKSWNRSFIEGGGKRKVKPTSTEKNKAGSRSLKHDARVLGNSAPTEG</sequence>
<evidence type="ECO:0000313" key="6">
    <source>
        <dbReference type="Proteomes" id="UP000257109"/>
    </source>
</evidence>
<feature type="non-terminal residue" evidence="5">
    <location>
        <position position="1"/>
    </location>
</feature>
<feature type="compositionally biased region" description="Basic and acidic residues" evidence="2">
    <location>
        <begin position="1015"/>
        <end position="1027"/>
    </location>
</feature>
<evidence type="ECO:0000256" key="1">
    <source>
        <dbReference type="ARBA" id="ARBA00007690"/>
    </source>
</evidence>
<proteinExistence type="inferred from homology"/>
<dbReference type="InterPro" id="IPR057860">
    <property type="entry name" value="HEAT_RRP12_N"/>
</dbReference>
<dbReference type="SUPFAM" id="SSF48371">
    <property type="entry name" value="ARM repeat"/>
    <property type="match status" value="2"/>
</dbReference>
<feature type="compositionally biased region" description="Basic and acidic residues" evidence="2">
    <location>
        <begin position="1066"/>
        <end position="1079"/>
    </location>
</feature>
<feature type="compositionally biased region" description="Basic and acidic residues" evidence="2">
    <location>
        <begin position="1037"/>
        <end position="1050"/>
    </location>
</feature>
<evidence type="ECO:0000259" key="4">
    <source>
        <dbReference type="Pfam" id="PF25772"/>
    </source>
</evidence>
<organism evidence="5 6">
    <name type="scientific">Mucuna pruriens</name>
    <name type="common">Velvet bean</name>
    <name type="synonym">Dolichos pruriens</name>
    <dbReference type="NCBI Taxonomy" id="157652"/>
    <lineage>
        <taxon>Eukaryota</taxon>
        <taxon>Viridiplantae</taxon>
        <taxon>Streptophyta</taxon>
        <taxon>Embryophyta</taxon>
        <taxon>Tracheophyta</taxon>
        <taxon>Spermatophyta</taxon>
        <taxon>Magnoliopsida</taxon>
        <taxon>eudicotyledons</taxon>
        <taxon>Gunneridae</taxon>
        <taxon>Pentapetalae</taxon>
        <taxon>rosids</taxon>
        <taxon>fabids</taxon>
        <taxon>Fabales</taxon>
        <taxon>Fabaceae</taxon>
        <taxon>Papilionoideae</taxon>
        <taxon>50 kb inversion clade</taxon>
        <taxon>NPAAA clade</taxon>
        <taxon>indigoferoid/millettioid clade</taxon>
        <taxon>Phaseoleae</taxon>
        <taxon>Mucuna</taxon>
    </lineage>
</organism>
<dbReference type="PANTHER" id="PTHR48412">
    <property type="entry name" value="ARM REPEAT SUPERFAMILY PROTEIN"/>
    <property type="match status" value="1"/>
</dbReference>
<dbReference type="InterPro" id="IPR011989">
    <property type="entry name" value="ARM-like"/>
</dbReference>
<reference evidence="5" key="1">
    <citation type="submission" date="2018-05" db="EMBL/GenBank/DDBJ databases">
        <title>Draft genome of Mucuna pruriens seed.</title>
        <authorList>
            <person name="Nnadi N.E."/>
            <person name="Vos R."/>
            <person name="Hasami M.H."/>
            <person name="Devisetty U.K."/>
            <person name="Aguiy J.C."/>
        </authorList>
    </citation>
    <scope>NUCLEOTIDE SEQUENCE [LARGE SCALE GENOMIC DNA]</scope>
    <source>
        <strain evidence="5">JCA_2017</strain>
    </source>
</reference>
<comment type="caution">
    <text evidence="5">The sequence shown here is derived from an EMBL/GenBank/DDBJ whole genome shotgun (WGS) entry which is preliminary data.</text>
</comment>
<dbReference type="PANTHER" id="PTHR48412:SF1">
    <property type="entry name" value="ARM REPEAT SUPERFAMILY PROTEIN"/>
    <property type="match status" value="1"/>
</dbReference>
<feature type="domain" description="RRP12 N-terminal HEAT" evidence="4">
    <location>
        <begin position="1"/>
        <end position="278"/>
    </location>
</feature>
<keyword evidence="6" id="KW-1185">Reference proteome</keyword>
<dbReference type="Pfam" id="PF25772">
    <property type="entry name" value="HEAT_RRP12_N"/>
    <property type="match status" value="1"/>
</dbReference>
<evidence type="ECO:0000259" key="3">
    <source>
        <dbReference type="Pfam" id="PF08161"/>
    </source>
</evidence>
<dbReference type="Pfam" id="PF08161">
    <property type="entry name" value="RRP12_HEAT"/>
    <property type="match status" value="1"/>
</dbReference>
<gene>
    <name evidence="5" type="primary">RRP12</name>
    <name evidence="5" type="ORF">CR513_23942</name>
</gene>
<protein>
    <submittedName>
        <fullName evidence="5">RRP12-like protein</fullName>
    </submittedName>
</protein>
<dbReference type="AlphaFoldDB" id="A0A371GT68"/>
<feature type="compositionally biased region" description="Basic and acidic residues" evidence="2">
    <location>
        <begin position="1104"/>
        <end position="1120"/>
    </location>
</feature>
<feature type="domain" description="RRP12 HEAT" evidence="3">
    <location>
        <begin position="379"/>
        <end position="653"/>
    </location>
</feature>
<dbReference type="InterPro" id="IPR012978">
    <property type="entry name" value="HEAT_RRP12"/>
</dbReference>
<evidence type="ECO:0000313" key="5">
    <source>
        <dbReference type="EMBL" id="RDX93748.1"/>
    </source>
</evidence>
<accession>A0A371GT68</accession>
<dbReference type="STRING" id="157652.A0A371GT68"/>